<reference evidence="2 3" key="1">
    <citation type="submission" date="2020-02" db="EMBL/GenBank/DDBJ databases">
        <authorList>
            <person name="Gao J."/>
            <person name="Sun J."/>
        </authorList>
    </citation>
    <scope>NUCLEOTIDE SEQUENCE [LARGE SCALE GENOMIC DNA]</scope>
    <source>
        <strain evidence="2 3">7124</strain>
    </source>
</reference>
<keyword evidence="3" id="KW-1185">Reference proteome</keyword>
<gene>
    <name evidence="2" type="ORF">G5B47_06545</name>
</gene>
<dbReference type="Pfam" id="PF08874">
    <property type="entry name" value="DUF1835"/>
    <property type="match status" value="1"/>
</dbReference>
<organism evidence="2 3">
    <name type="scientific">Paenibacillus apii</name>
    <dbReference type="NCBI Taxonomy" id="1850370"/>
    <lineage>
        <taxon>Bacteria</taxon>
        <taxon>Bacillati</taxon>
        <taxon>Bacillota</taxon>
        <taxon>Bacilli</taxon>
        <taxon>Bacillales</taxon>
        <taxon>Paenibacillaceae</taxon>
        <taxon>Paenibacillus</taxon>
    </lineage>
</organism>
<evidence type="ECO:0000313" key="3">
    <source>
        <dbReference type="Proteomes" id="UP000480151"/>
    </source>
</evidence>
<evidence type="ECO:0000259" key="1">
    <source>
        <dbReference type="Pfam" id="PF08874"/>
    </source>
</evidence>
<protein>
    <submittedName>
        <fullName evidence="2">DUF1835 domain-containing protein</fullName>
    </submittedName>
</protein>
<dbReference type="EMBL" id="JAAKGU010000002">
    <property type="protein sequence ID" value="NGM82066.1"/>
    <property type="molecule type" value="Genomic_DNA"/>
</dbReference>
<dbReference type="InterPro" id="IPR014973">
    <property type="entry name" value="DUF1835"/>
</dbReference>
<name>A0A6M1PFX1_9BACL</name>
<dbReference type="AlphaFoldDB" id="A0A6M1PFX1"/>
<accession>A0A6M1PFX1</accession>
<proteinExistence type="predicted"/>
<feature type="domain" description="DUF1835" evidence="1">
    <location>
        <begin position="3"/>
        <end position="107"/>
    </location>
</feature>
<dbReference type="RefSeq" id="WP_165095886.1">
    <property type="nucleotide sequence ID" value="NZ_JAAKGU010000002.1"/>
</dbReference>
<comment type="caution">
    <text evidence="2">The sequence shown here is derived from an EMBL/GenBank/DDBJ whole genome shotgun (WGS) entry which is preliminary data.</text>
</comment>
<evidence type="ECO:0000313" key="2">
    <source>
        <dbReference type="EMBL" id="NGM82066.1"/>
    </source>
</evidence>
<dbReference type="Proteomes" id="UP000480151">
    <property type="component" value="Unassembled WGS sequence"/>
</dbReference>
<sequence length="337" mass="38173">MQLHITNGDSVANKLRQGAVQGEVMAWREIYSVGPVFRDMAAKDHREIRARDLERRLGIPQEEYLKIEEQERLLRNLEKYEEIVLWFEYDLFDQTMLCYLLHSLASQALGHTKVSLLCIGDYPGVEPFYGLGQLTAEQLKALAGTWQPVGERELALGSRMWEAYTSPLPEEHVRFLQEDTSALPFAKPAFEAHLSRIPSVTNGLGVIEQTTLATITDKEYGPHALFAEAGDKLHMLGMGDLEFWQHLKKMSMEPYPLLNIQGLEASPDYRSAVRSFADCRITLTALGRKVLAGEADYLSLKGIDEWYGGLHLIGRSIPWRWDPGRNELSRSGPDVSR</sequence>